<accession>A0A934R057</accession>
<dbReference type="AlphaFoldDB" id="A0A934R057"/>
<dbReference type="RefSeq" id="WP_200349253.1">
    <property type="nucleotide sequence ID" value="NZ_JAENIK010000002.1"/>
</dbReference>
<gene>
    <name evidence="2" type="ORF">JIN84_01520</name>
</gene>
<keyword evidence="1" id="KW-0472">Membrane</keyword>
<keyword evidence="1" id="KW-0812">Transmembrane</keyword>
<name>A0A934R057_9BACT</name>
<protein>
    <submittedName>
        <fullName evidence="2">Uncharacterized protein</fullName>
    </submittedName>
</protein>
<evidence type="ECO:0000313" key="2">
    <source>
        <dbReference type="EMBL" id="MBK1814287.1"/>
    </source>
</evidence>
<reference evidence="2" key="1">
    <citation type="submission" date="2021-01" db="EMBL/GenBank/DDBJ databases">
        <title>Modified the classification status of verrucomicrobia.</title>
        <authorList>
            <person name="Feng X."/>
        </authorList>
    </citation>
    <scope>NUCLEOTIDE SEQUENCE</scope>
    <source>
        <strain evidence="2">JCM 18052</strain>
    </source>
</reference>
<evidence type="ECO:0000313" key="3">
    <source>
        <dbReference type="Proteomes" id="UP000600139"/>
    </source>
</evidence>
<dbReference type="Proteomes" id="UP000600139">
    <property type="component" value="Unassembled WGS sequence"/>
</dbReference>
<proteinExistence type="predicted"/>
<organism evidence="2 3">
    <name type="scientific">Luteolibacter yonseiensis</name>
    <dbReference type="NCBI Taxonomy" id="1144680"/>
    <lineage>
        <taxon>Bacteria</taxon>
        <taxon>Pseudomonadati</taxon>
        <taxon>Verrucomicrobiota</taxon>
        <taxon>Verrucomicrobiia</taxon>
        <taxon>Verrucomicrobiales</taxon>
        <taxon>Verrucomicrobiaceae</taxon>
        <taxon>Luteolibacter</taxon>
    </lineage>
</organism>
<evidence type="ECO:0000256" key="1">
    <source>
        <dbReference type="SAM" id="Phobius"/>
    </source>
</evidence>
<feature type="transmembrane region" description="Helical" evidence="1">
    <location>
        <begin position="35"/>
        <end position="52"/>
    </location>
</feature>
<dbReference type="EMBL" id="JAENIK010000002">
    <property type="protein sequence ID" value="MBK1814287.1"/>
    <property type="molecule type" value="Genomic_DNA"/>
</dbReference>
<sequence>MAYLLHMICDAISGSINWLHPSGNFIWGDYYVDPIYWIPLDVVCFLTTYYLFRIAPLRKKIRGKIENPS</sequence>
<comment type="caution">
    <text evidence="2">The sequence shown here is derived from an EMBL/GenBank/DDBJ whole genome shotgun (WGS) entry which is preliminary data.</text>
</comment>
<keyword evidence="1" id="KW-1133">Transmembrane helix</keyword>
<keyword evidence="3" id="KW-1185">Reference proteome</keyword>